<dbReference type="InterPro" id="IPR011055">
    <property type="entry name" value="Dup_hybrid_motif"/>
</dbReference>
<protein>
    <submittedName>
        <fullName evidence="3">M23 family metallopeptidase</fullName>
    </submittedName>
</protein>
<sequence>MIFRVSLLFLSTLFSMHGVVSAFPDIVIAQTPTGNCPTPALARFQRYKAARNETVESIAARYNLAPETIIDMNPGIRKGTVAIGSEILIPPYNGIVIEVSGKQSWRQIAQKYKVRADALFELNGCQPPSKLAFIPVSGSSNRAAALASPTKDDNKPIQISGYPLKEVAKVALPYGWQINRTTGEVFFHSGVDLLAAVGSKVQAIAPGTVAFAGEQGSYGKLIVINHGGGLQSRYAQLEDMKVTVGQQIEQGDELGGVGTSGQPTLSQPHLHFEIRASSSLGWIAKDPEAYMKQY</sequence>
<reference evidence="3" key="2">
    <citation type="journal article" date="2022" name="Microbiol. Resour. Announc.">
        <title>Metagenome Sequencing to Explore Phylogenomics of Terrestrial Cyanobacteria.</title>
        <authorList>
            <person name="Ward R.D."/>
            <person name="Stajich J.E."/>
            <person name="Johansen J.R."/>
            <person name="Huntemann M."/>
            <person name="Clum A."/>
            <person name="Foster B."/>
            <person name="Foster B."/>
            <person name="Roux S."/>
            <person name="Palaniappan K."/>
            <person name="Varghese N."/>
            <person name="Mukherjee S."/>
            <person name="Reddy T.B.K."/>
            <person name="Daum C."/>
            <person name="Copeland A."/>
            <person name="Chen I.A."/>
            <person name="Ivanova N.N."/>
            <person name="Kyrpides N.C."/>
            <person name="Shapiro N."/>
            <person name="Eloe-Fadrosh E.A."/>
            <person name="Pietrasiak N."/>
        </authorList>
    </citation>
    <scope>NUCLEOTIDE SEQUENCE</scope>
    <source>
        <strain evidence="3">GSE-NOS-MK-12-04C</strain>
    </source>
</reference>
<evidence type="ECO:0000259" key="2">
    <source>
        <dbReference type="PROSITE" id="PS51782"/>
    </source>
</evidence>
<gene>
    <name evidence="3" type="ORF">KME60_05305</name>
</gene>
<dbReference type="CDD" id="cd12797">
    <property type="entry name" value="M23_peptidase"/>
    <property type="match status" value="1"/>
</dbReference>
<dbReference type="InterPro" id="IPR016047">
    <property type="entry name" value="M23ase_b-sheet_dom"/>
</dbReference>
<comment type="caution">
    <text evidence="3">The sequence shown here is derived from an EMBL/GenBank/DDBJ whole genome shotgun (WGS) entry which is preliminary data.</text>
</comment>
<evidence type="ECO:0000313" key="4">
    <source>
        <dbReference type="Proteomes" id="UP000729701"/>
    </source>
</evidence>
<dbReference type="PANTHER" id="PTHR21666:SF290">
    <property type="entry name" value="PEPTIDASE M23 DOMAIN PROTEIN"/>
    <property type="match status" value="1"/>
</dbReference>
<dbReference type="SUPFAM" id="SSF51261">
    <property type="entry name" value="Duplicated hybrid motif"/>
    <property type="match status" value="1"/>
</dbReference>
<dbReference type="GO" id="GO:0004222">
    <property type="term" value="F:metalloendopeptidase activity"/>
    <property type="evidence" value="ECO:0007669"/>
    <property type="project" value="TreeGrafter"/>
</dbReference>
<dbReference type="InterPro" id="IPR036779">
    <property type="entry name" value="LysM_dom_sf"/>
</dbReference>
<reference evidence="3" key="1">
    <citation type="submission" date="2021-05" db="EMBL/GenBank/DDBJ databases">
        <authorList>
            <person name="Pietrasiak N."/>
            <person name="Ward R."/>
            <person name="Stajich J.E."/>
            <person name="Kurbessoian T."/>
        </authorList>
    </citation>
    <scope>NUCLEOTIDE SEQUENCE</scope>
    <source>
        <strain evidence="3">GSE-NOS-MK-12-04C</strain>
    </source>
</reference>
<dbReference type="Pfam" id="PF01476">
    <property type="entry name" value="LysM"/>
    <property type="match status" value="2"/>
</dbReference>
<keyword evidence="1" id="KW-0732">Signal</keyword>
<evidence type="ECO:0000313" key="3">
    <source>
        <dbReference type="EMBL" id="MBW4666861.1"/>
    </source>
</evidence>
<dbReference type="Gene3D" id="2.70.70.10">
    <property type="entry name" value="Glucose Permease (Domain IIA)"/>
    <property type="match status" value="1"/>
</dbReference>
<dbReference type="SUPFAM" id="SSF54106">
    <property type="entry name" value="LysM domain"/>
    <property type="match status" value="1"/>
</dbReference>
<organism evidence="3 4">
    <name type="scientific">Cyanomargarita calcarea GSE-NOS-MK-12-04C</name>
    <dbReference type="NCBI Taxonomy" id="2839659"/>
    <lineage>
        <taxon>Bacteria</taxon>
        <taxon>Bacillati</taxon>
        <taxon>Cyanobacteriota</taxon>
        <taxon>Cyanophyceae</taxon>
        <taxon>Nostocales</taxon>
        <taxon>Cyanomargaritaceae</taxon>
        <taxon>Cyanomargarita</taxon>
    </lineage>
</organism>
<dbReference type="PANTHER" id="PTHR21666">
    <property type="entry name" value="PEPTIDASE-RELATED"/>
    <property type="match status" value="1"/>
</dbReference>
<dbReference type="InterPro" id="IPR050570">
    <property type="entry name" value="Cell_wall_metabolism_enzyme"/>
</dbReference>
<dbReference type="AlphaFoldDB" id="A0A951QJ48"/>
<name>A0A951QJ48_9CYAN</name>
<dbReference type="Proteomes" id="UP000729701">
    <property type="component" value="Unassembled WGS sequence"/>
</dbReference>
<dbReference type="PROSITE" id="PS51782">
    <property type="entry name" value="LYSM"/>
    <property type="match status" value="1"/>
</dbReference>
<dbReference type="Pfam" id="PF01551">
    <property type="entry name" value="Peptidase_M23"/>
    <property type="match status" value="1"/>
</dbReference>
<dbReference type="SMART" id="SM00257">
    <property type="entry name" value="LysM"/>
    <property type="match status" value="1"/>
</dbReference>
<feature type="signal peptide" evidence="1">
    <location>
        <begin position="1"/>
        <end position="22"/>
    </location>
</feature>
<dbReference type="CDD" id="cd00118">
    <property type="entry name" value="LysM"/>
    <property type="match status" value="1"/>
</dbReference>
<dbReference type="Gene3D" id="3.10.350.10">
    <property type="entry name" value="LysM domain"/>
    <property type="match status" value="1"/>
</dbReference>
<dbReference type="EMBL" id="JAHHGZ010000004">
    <property type="protein sequence ID" value="MBW4666861.1"/>
    <property type="molecule type" value="Genomic_DNA"/>
</dbReference>
<accession>A0A951QJ48</accession>
<feature type="domain" description="LysM" evidence="2">
    <location>
        <begin position="45"/>
        <end position="89"/>
    </location>
</feature>
<proteinExistence type="predicted"/>
<dbReference type="InterPro" id="IPR018392">
    <property type="entry name" value="LysM"/>
</dbReference>
<evidence type="ECO:0000256" key="1">
    <source>
        <dbReference type="SAM" id="SignalP"/>
    </source>
</evidence>
<feature type="chain" id="PRO_5037222910" evidence="1">
    <location>
        <begin position="23"/>
        <end position="294"/>
    </location>
</feature>